<accession>A0A1J5PZI4</accession>
<organism evidence="1">
    <name type="scientific">mine drainage metagenome</name>
    <dbReference type="NCBI Taxonomy" id="410659"/>
    <lineage>
        <taxon>unclassified sequences</taxon>
        <taxon>metagenomes</taxon>
        <taxon>ecological metagenomes</taxon>
    </lineage>
</organism>
<comment type="caution">
    <text evidence="1">The sequence shown here is derived from an EMBL/GenBank/DDBJ whole genome shotgun (WGS) entry which is preliminary data.</text>
</comment>
<dbReference type="EMBL" id="MLJW01004079">
    <property type="protein sequence ID" value="OIQ70691.1"/>
    <property type="molecule type" value="Genomic_DNA"/>
</dbReference>
<gene>
    <name evidence="1" type="ORF">GALL_476930</name>
</gene>
<protein>
    <recommendedName>
        <fullName evidence="2">Esterase</fullName>
    </recommendedName>
</protein>
<dbReference type="AlphaFoldDB" id="A0A1J5PZI4"/>
<sequence length="91" mass="9787">MAKYNVLSLAKNHPPATDVLVVTSAQDRSGRVDSLKFIAAAHPPLRVTELSLLKGGHNTMVWRGIEPALFTWFGKILDADPKSFGAWSGGG</sequence>
<proteinExistence type="predicted"/>
<evidence type="ECO:0000313" key="1">
    <source>
        <dbReference type="EMBL" id="OIQ70691.1"/>
    </source>
</evidence>
<reference evidence="1" key="1">
    <citation type="submission" date="2016-10" db="EMBL/GenBank/DDBJ databases">
        <title>Sequence of Gallionella enrichment culture.</title>
        <authorList>
            <person name="Poehlein A."/>
            <person name="Muehling M."/>
            <person name="Daniel R."/>
        </authorList>
    </citation>
    <scope>NUCLEOTIDE SEQUENCE</scope>
</reference>
<evidence type="ECO:0008006" key="2">
    <source>
        <dbReference type="Google" id="ProtNLM"/>
    </source>
</evidence>
<name>A0A1J5PZI4_9ZZZZ</name>